<evidence type="ECO:0000313" key="1">
    <source>
        <dbReference type="EMBL" id="MBV6286998.1"/>
    </source>
</evidence>
<sequence length="2366" mass="254717">MKNYDQLVSVNFQGVVVVFGRDIDPMHRDIHFNVLAENTYSGDDNLDWVGFSPLTFTDQVRQVGMNLITLKVAGSTLQPSTECFRVITDQQYLCVVQQSAHGTLYVHRFRLVKRLSADNQDVTLYFLEPAWEARYSRSAKEDVAADKADKQDYLNPDGVPFVEPAIELSMIDGVKEGKFEVLLLPISGDSQLAWQFIVPGESNVVRLFNFPASENGLFDITGKVLDDDLRIAPDSIFHVSATATGQPLPVVQPPRAATYVKHERVVQADGSSLGVRRAMRCLITLTVPASGNGTATVVIDSAVSTSGGLAQIQGVLHASAIVPAAFDLRFDGVSSLVLAPGVAVSGSFEFDMLLSAARLGDDVQVLGGDPQTDVGKLAPFVHIVDGDKIEVGFGNGTQRVACRTLHQVLFKDVWTQIHIAYTGPGANTFTIKVNGSAVALTPVQTAAGPVNTPINQVGASSNGFAGALKTLRIKVGTQQKVALACESIDYSVVPPTTPNDADPAIGVRVIGPYLRASASPVDSNMSGTFYYDSHGLTYYVGLAGFIQPKAAAHLLDASDALLHLYYQGEQDRLCVAQYSTEAARATFTVDWSTGWQAAAANAMTAAQELATGHYRGWASDQWVPVGRRLVVAPDAVQSGFMNFVAHRVGTYMNAARITVEPSTVSPLWCDIVVDLPAGMGTETWRGLPRDVSSLSKIWNGAGSNNPDDMHALGNSQPYFDYAAKIAAVMVPARQDGNGCYYLFTSVARLPVPLKSVEVQAGSSDDFVTITLTNAAPAHWPQAQSLVQVWEQVPTSSSLLVQVFNGNAPRYAYETVTTPGTRVYGVPMSQGLEELQAGHVLLFVLDSLSAFDLSISDGSTAMLCNVLINGTRLSDVSRHQAQFVATLNGDDPDYAYPATYTDSLPTTMFALGNGLSSHVVNHTGALEQGGALAYAQLIRVLFQGKADGARSMALLPQTPAAILQGATLSVDGEVRVLAGSSSFSALVDTPPTDGGVGRLGDTSGFVEGHAPILTPGVNGGWMPPAPRSSLAFNTGTTRTGHVKFNIDRNFSPANRLAIDSDQTLQAWVWPDEQIDSGYARALSCNIAGNYEHPDLELKYLLGVRQLPALVMGTNSFFTSSVTFQPPALTVQIYVYMPATLVSGAVLNVAEVGGSLEYLALTVATNGKARFTFRRSMATLDSAQPLPLNRWSCLTLVVAGAHTDAQVTCKLFVDAGTPVTGTAANTFDGRLGALTVGSKLGGSLATRINGVAFWQRALRDDEVVRSHGFGFSNHDTLLGLRWNLTEGTGRQITNAAVTGTEHDALLTNPLSTPWDAKGVLREPFVGRNDLIVGTDQLIKGWSHISMVSRQGHALALSDQHHGSVNEAAAFSLVNEFTLEAWVAPAVLNRKQVIVEKKGAYSLYINSLGDVCLTVHLDSPSRSTSFAHEVRFRLASGTTSHVVAQVHCGGVKQQADAQEPVESRYFVHAELFVNGESVQINRQDDLLDAVVVKAGESTLYVGCSDRDTFHFEGLLSHVRVWSRVLHAAEILRTAQFRLTPTDHEGLVAGWDFDEMAGEIAADLTGTHPLQLTGNQLWAIWPDVAQAELLIDGQPVPPKRLTVAQVGGYQDRQFTMGGVLRGSTLECSYSGRLDEVRMFSARLTWQQIRETINSPLHGRENWLAAHWDMQAGSGPTLFDASGHGNNGAMSPATAAAPAWANPGAPIQNEAQYVFNVLGTALGLDFVLIDGAPTVVEYGNTQEDAYANRFSVMKRAYAYPTAYDGTALRAGYKVSDLETIYVGQVQSKPTLIGVIEGGPPIPSENQTLAFWENDRGGPARLYDGFCSVAYTESDSKVWSFKGSQSKMFKIDTSTKAGGLIKGEVGISVGFGAEATTVLLKAEGKIGVKYADSRTEATTQEVQSTHSSNLYLSTSMRPTGHWEPENAILNPVVGRRFVPNNAGMALVKSSVADLYMLALKGTQTPVAYQLQPNTDIPVDTNILIFPINPNYIKNGTLDGKVGLVNDLNYPEANETRGSYFKPVEAYRTKQLIEKREASLKAYYEQFDLTQYDDKEQLGLLKSKIAENPAYDFAGTSNLRSLCNTYVWTADGGLHSQEHSVANSYSETYVAGKTFTLAGGPDVRAEAGSPGGGLFTEHDTMIGETWTMTATRSATSSTGFSLECDVSPTGFLAAPIMSTAADGRLQLDGYQSSAAPGKVDGYRYMSFLLSPNAENFTALAGVIEPNWLNNSTTAAAAAMREALSTPSKPWRVLYRTTYVSRVPAPFQPVKDDSQVPRISPPPNLAANRWLVLLIEHQLGIANPTQLQIATAIDAVLGPPGAEPGLLRELIPWWATYYAAASVYGNPEFLELAQLRLDLLEYMASKFEADNYPA</sequence>
<dbReference type="Pfam" id="PF13385">
    <property type="entry name" value="Laminin_G_3"/>
    <property type="match status" value="1"/>
</dbReference>
<keyword evidence="2" id="KW-1185">Reference proteome</keyword>
<dbReference type="Proteomes" id="UP001106592">
    <property type="component" value="Unassembled WGS sequence"/>
</dbReference>
<evidence type="ECO:0008006" key="3">
    <source>
        <dbReference type="Google" id="ProtNLM"/>
    </source>
</evidence>
<organism evidence="1 2">
    <name type="scientific">Pseudomonas aegrilactucae</name>
    <dbReference type="NCBI Taxonomy" id="2854028"/>
    <lineage>
        <taxon>Bacteria</taxon>
        <taxon>Pseudomonadati</taxon>
        <taxon>Pseudomonadota</taxon>
        <taxon>Gammaproteobacteria</taxon>
        <taxon>Pseudomonadales</taxon>
        <taxon>Pseudomonadaceae</taxon>
        <taxon>Pseudomonas</taxon>
    </lineage>
</organism>
<gene>
    <name evidence="1" type="ORF">KUO17_08105</name>
</gene>
<accession>A0A9Q3ADI5</accession>
<dbReference type="RefSeq" id="WP_217974904.1">
    <property type="nucleotide sequence ID" value="NZ_JAHTBI010000026.1"/>
</dbReference>
<comment type="caution">
    <text evidence="1">The sequence shown here is derived from an EMBL/GenBank/DDBJ whole genome shotgun (WGS) entry which is preliminary data.</text>
</comment>
<protein>
    <recommendedName>
        <fullName evidence="3">LamG-like jellyroll fold domain-containing protein</fullName>
    </recommendedName>
</protein>
<proteinExistence type="predicted"/>
<reference evidence="1" key="2">
    <citation type="journal article" date="2023" name="Plant Pathol.">
        <title>Dismantling and reorganizing Pseudomonas marginalis sensu#lato.</title>
        <authorList>
            <person name="Sawada H."/>
            <person name="Fujikawa T."/>
            <person name="Satou M."/>
        </authorList>
    </citation>
    <scope>NUCLEOTIDE SEQUENCE</scope>
    <source>
        <strain evidence="1">MAFF 301350</strain>
    </source>
</reference>
<name>A0A9Q3ADI5_9PSED</name>
<dbReference type="EMBL" id="JAHTBI010000026">
    <property type="protein sequence ID" value="MBV6286998.1"/>
    <property type="molecule type" value="Genomic_DNA"/>
</dbReference>
<reference evidence="1" key="1">
    <citation type="journal article" date="2022" name="Int. J. Syst. Evol. Microbiol.">
        <title>Pseudomonas aegrilactucae sp. nov. and Pseudomonas morbosilactucae sp. nov., pathogens causing bacterial rot of lettuce in Japan.</title>
        <authorList>
            <person name="Sawada H."/>
            <person name="Fujikawa T."/>
            <person name="Satou M."/>
        </authorList>
    </citation>
    <scope>NUCLEOTIDE SEQUENCE</scope>
    <source>
        <strain evidence="1">MAFF 301350</strain>
    </source>
</reference>
<evidence type="ECO:0000313" key="2">
    <source>
        <dbReference type="Proteomes" id="UP001106592"/>
    </source>
</evidence>